<organism evidence="1 2">
    <name type="scientific">Romanomermis culicivorax</name>
    <name type="common">Nematode worm</name>
    <dbReference type="NCBI Taxonomy" id="13658"/>
    <lineage>
        <taxon>Eukaryota</taxon>
        <taxon>Metazoa</taxon>
        <taxon>Ecdysozoa</taxon>
        <taxon>Nematoda</taxon>
        <taxon>Enoplea</taxon>
        <taxon>Dorylaimia</taxon>
        <taxon>Mermithida</taxon>
        <taxon>Mermithoidea</taxon>
        <taxon>Mermithidae</taxon>
        <taxon>Romanomermis</taxon>
    </lineage>
</organism>
<evidence type="ECO:0000313" key="1">
    <source>
        <dbReference type="Proteomes" id="UP000887565"/>
    </source>
</evidence>
<dbReference type="AlphaFoldDB" id="A0A915ILG8"/>
<evidence type="ECO:0000313" key="2">
    <source>
        <dbReference type="WBParaSite" id="nRc.2.0.1.t14719-RA"/>
    </source>
</evidence>
<proteinExistence type="predicted"/>
<name>A0A915ILG8_ROMCU</name>
<dbReference type="WBParaSite" id="nRc.2.0.1.t14719-RA">
    <property type="protein sequence ID" value="nRc.2.0.1.t14719-RA"/>
    <property type="gene ID" value="nRc.2.0.1.g14719"/>
</dbReference>
<accession>A0A915ILG8</accession>
<keyword evidence="1" id="KW-1185">Reference proteome</keyword>
<protein>
    <submittedName>
        <fullName evidence="2">Uncharacterized protein</fullName>
    </submittedName>
</protein>
<reference evidence="2" key="1">
    <citation type="submission" date="2022-11" db="UniProtKB">
        <authorList>
            <consortium name="WormBaseParasite"/>
        </authorList>
    </citation>
    <scope>IDENTIFICATION</scope>
</reference>
<dbReference type="Proteomes" id="UP000887565">
    <property type="component" value="Unplaced"/>
</dbReference>
<sequence>MFTPLRVDFSDAGVPDSFLNS</sequence>